<sequence>MDINAGNINALTATLNLAFNKQLGTGPSQFRRFSMEVPSDAGENFYPRLAELPGIRKWVGPREVHQLEAGSYVIRNETYEETISVKREDLEDDKFGFLSSFVAQLGQDAAEMPDRLCFDVLQNGHTIQGIDKQYFFDTDHMAVGSDRKPFVYANIAGPAAGETAGAAWYLMCTTRVIKPIIYQPRRAFAITAKTRLTDDNVFHDKEFLWGTDGRCAAGVGMWQLAYKSTRPLNEETYEAARSAMSKLCRADGTPYGIVPDLLVVPSNLEKAGRYLLKSEYAPTVVNGTSGTAANPWVGSADLMVAPRLSQTAGS</sequence>
<protein>
    <recommendedName>
        <fullName evidence="1">Bacteriophage Mu GpT domain-containing protein</fullName>
    </recommendedName>
</protein>
<name>A0A149TMW2_9PROT</name>
<dbReference type="OrthoDB" id="9804833at2"/>
<dbReference type="PATRIC" id="fig|318683.6.peg.2443"/>
<reference evidence="2 3" key="1">
    <citation type="submission" date="2015-06" db="EMBL/GenBank/DDBJ databases">
        <title>Improved classification and identification of acetic acid bacteria using matrix-assisted laser desorption/ionization time-of-flight mass spectrometry; Gluconobacter nephelii and Gluconobacter uchimurae are later heterotypic synonyms of Gluconobacter japonicus and Gluconobacter oxydans, respectively.</title>
        <authorList>
            <person name="Li L."/>
            <person name="Cleenwerck I."/>
            <person name="De Vuyst L."/>
            <person name="Vandamme P."/>
        </authorList>
    </citation>
    <scope>NUCLEOTIDE SEQUENCE [LARGE SCALE GENOMIC DNA]</scope>
    <source>
        <strain evidence="2 3">LMG 1768</strain>
    </source>
</reference>
<dbReference type="Proteomes" id="UP000075636">
    <property type="component" value="Unassembled WGS sequence"/>
</dbReference>
<organism evidence="2 3">
    <name type="scientific">Gluconobacter albidus</name>
    <dbReference type="NCBI Taxonomy" id="318683"/>
    <lineage>
        <taxon>Bacteria</taxon>
        <taxon>Pseudomonadati</taxon>
        <taxon>Pseudomonadota</taxon>
        <taxon>Alphaproteobacteria</taxon>
        <taxon>Acetobacterales</taxon>
        <taxon>Acetobacteraceae</taxon>
        <taxon>Gluconobacter</taxon>
    </lineage>
</organism>
<feature type="domain" description="Bacteriophage Mu GpT" evidence="1">
    <location>
        <begin position="9"/>
        <end position="307"/>
    </location>
</feature>
<accession>A0A149TMW2</accession>
<dbReference type="RefSeq" id="WP_062106006.1">
    <property type="nucleotide sequence ID" value="NZ_LHZR01000076.1"/>
</dbReference>
<gene>
    <name evidence="2" type="ORF">AD945_01795</name>
</gene>
<dbReference type="InterPro" id="IPR018774">
    <property type="entry name" value="Phage_Mu_GpT"/>
</dbReference>
<dbReference type="AlphaFoldDB" id="A0A149TMW2"/>
<evidence type="ECO:0000259" key="1">
    <source>
        <dbReference type="Pfam" id="PF10124"/>
    </source>
</evidence>
<dbReference type="EMBL" id="LHZR01000076">
    <property type="protein sequence ID" value="KXV50540.1"/>
    <property type="molecule type" value="Genomic_DNA"/>
</dbReference>
<comment type="caution">
    <text evidence="2">The sequence shown here is derived from an EMBL/GenBank/DDBJ whole genome shotgun (WGS) entry which is preliminary data.</text>
</comment>
<evidence type="ECO:0000313" key="2">
    <source>
        <dbReference type="EMBL" id="KXV50540.1"/>
    </source>
</evidence>
<dbReference type="Pfam" id="PF10124">
    <property type="entry name" value="Mu-like_gpT"/>
    <property type="match status" value="1"/>
</dbReference>
<proteinExistence type="predicted"/>
<evidence type="ECO:0000313" key="3">
    <source>
        <dbReference type="Proteomes" id="UP000075636"/>
    </source>
</evidence>